<dbReference type="GO" id="GO:0005634">
    <property type="term" value="C:nucleus"/>
    <property type="evidence" value="ECO:0007669"/>
    <property type="project" value="UniProtKB-SubCell"/>
</dbReference>
<reference evidence="7 8" key="1">
    <citation type="submission" date="2019-03" db="EMBL/GenBank/DDBJ databases">
        <title>Rhodosporidium diobovatum UCD-FST 08-225 genome sequencing, assembly, and annotation.</title>
        <authorList>
            <person name="Fakankun I.U."/>
            <person name="Fristensky B."/>
            <person name="Levin D.B."/>
        </authorList>
    </citation>
    <scope>NUCLEOTIDE SEQUENCE [LARGE SCALE GENOMIC DNA]</scope>
    <source>
        <strain evidence="7 8">UCD-FST 08-225</strain>
    </source>
</reference>
<gene>
    <name evidence="7" type="ORF">DMC30DRAFT_370999</name>
</gene>
<proteinExistence type="inferred from homology"/>
<evidence type="ECO:0000256" key="1">
    <source>
        <dbReference type="ARBA" id="ARBA00004123"/>
    </source>
</evidence>
<dbReference type="SMART" id="SM00365">
    <property type="entry name" value="LRR_SD22"/>
    <property type="match status" value="8"/>
</dbReference>
<name>A0A5C5G5U9_9BASI</name>
<evidence type="ECO:0000256" key="3">
    <source>
        <dbReference type="ARBA" id="ARBA00022737"/>
    </source>
</evidence>
<evidence type="ECO:0000256" key="4">
    <source>
        <dbReference type="ARBA" id="ARBA00023242"/>
    </source>
</evidence>
<feature type="compositionally biased region" description="Low complexity" evidence="6">
    <location>
        <begin position="98"/>
        <end position="115"/>
    </location>
</feature>
<dbReference type="InterPro" id="IPR050576">
    <property type="entry name" value="Cilia_flagella_integrity"/>
</dbReference>
<dbReference type="PANTHER" id="PTHR45973:SF23">
    <property type="entry name" value="PROTEIN PHOSPHATASE 1 REGULATORY SUBUNIT 7"/>
    <property type="match status" value="1"/>
</dbReference>
<keyword evidence="2" id="KW-0433">Leucine-rich repeat</keyword>
<protein>
    <submittedName>
        <fullName evidence="7">Protein phosphatase 1 regulatory subunit 7</fullName>
    </submittedName>
</protein>
<evidence type="ECO:0000313" key="7">
    <source>
        <dbReference type="EMBL" id="TNY24497.1"/>
    </source>
</evidence>
<dbReference type="Pfam" id="PF12799">
    <property type="entry name" value="LRR_4"/>
    <property type="match status" value="2"/>
</dbReference>
<organism evidence="7 8">
    <name type="scientific">Rhodotorula diobovata</name>
    <dbReference type="NCBI Taxonomy" id="5288"/>
    <lineage>
        <taxon>Eukaryota</taxon>
        <taxon>Fungi</taxon>
        <taxon>Dikarya</taxon>
        <taxon>Basidiomycota</taxon>
        <taxon>Pucciniomycotina</taxon>
        <taxon>Microbotryomycetes</taxon>
        <taxon>Sporidiobolales</taxon>
        <taxon>Sporidiobolaceae</taxon>
        <taxon>Rhodotorula</taxon>
    </lineage>
</organism>
<evidence type="ECO:0000256" key="5">
    <source>
        <dbReference type="ARBA" id="ARBA00023460"/>
    </source>
</evidence>
<comment type="caution">
    <text evidence="7">The sequence shown here is derived from an EMBL/GenBank/DDBJ whole genome shotgun (WGS) entry which is preliminary data.</text>
</comment>
<keyword evidence="3" id="KW-0677">Repeat</keyword>
<comment type="subcellular location">
    <subcellularLocation>
        <location evidence="1">Nucleus</location>
    </subcellularLocation>
</comment>
<feature type="region of interest" description="Disordered" evidence="6">
    <location>
        <begin position="1"/>
        <end position="115"/>
    </location>
</feature>
<keyword evidence="8" id="KW-1185">Reference proteome</keyword>
<keyword evidence="4" id="KW-0539">Nucleus</keyword>
<feature type="compositionally biased region" description="Acidic residues" evidence="6">
    <location>
        <begin position="212"/>
        <end position="223"/>
    </location>
</feature>
<dbReference type="EMBL" id="SOZI01000002">
    <property type="protein sequence ID" value="TNY24497.1"/>
    <property type="molecule type" value="Genomic_DNA"/>
</dbReference>
<dbReference type="PROSITE" id="PS51450">
    <property type="entry name" value="LRR"/>
    <property type="match status" value="6"/>
</dbReference>
<dbReference type="STRING" id="5288.A0A5C5G5U9"/>
<dbReference type="SMART" id="SM00369">
    <property type="entry name" value="LRR_TYP"/>
    <property type="match status" value="7"/>
</dbReference>
<feature type="compositionally biased region" description="Basic and acidic residues" evidence="6">
    <location>
        <begin position="74"/>
        <end position="84"/>
    </location>
</feature>
<feature type="compositionally biased region" description="Basic and acidic residues" evidence="6">
    <location>
        <begin position="224"/>
        <end position="241"/>
    </location>
</feature>
<dbReference type="InterPro" id="IPR032675">
    <property type="entry name" value="LRR_dom_sf"/>
</dbReference>
<dbReference type="Proteomes" id="UP000311382">
    <property type="component" value="Unassembled WGS sequence"/>
</dbReference>
<comment type="similarity">
    <text evidence="5">Belongs to the SDS22 family.</text>
</comment>
<dbReference type="AlphaFoldDB" id="A0A5C5G5U9"/>
<sequence length="502" mass="55138">MSGLLQPTHATLPPALDQPNSHSHPQTTPSAPPPPPPPHVDPPASPDNAHDDSESDGGNVSDGGTKEPFANLNLDERRFEDDKRRTNRKAQLVMGPPLGQAQAQDGSAQGALAQQGDQVIEGQALAENQDILADLDDDALDLELTHLRLRTLRGLGIERFRKVQRISLRQNLLSSLFYHPLPAPPASSSPEQTLAPASASTSTAAASADARDEVDEDPLDDDDAAKKEADFPYHERRRAESEEPVWPLRGLSELEELDLYDNSLKSVKGLEGLDALQSLDLSFNLLRSVSQLDDASASSPFALPHLTHLYLIQNKLTKIEGVRDRTSLTYLEYGGNRIRTIENLPVSANLRSLFLGKNKITKIENLDGLTGLRTLSIQSNRLTKIEGLDALTELEELYLSHNGLTRIEGLRNLLTTLDVGHNKISDAPAEELAPLVELEEFWANDNQLHAIPSLPESTHPALSTIYLEGNPLQKQLATAYRRKVMLELPQVTQIDANFVRRS</sequence>
<feature type="region of interest" description="Disordered" evidence="6">
    <location>
        <begin position="184"/>
        <end position="244"/>
    </location>
</feature>
<feature type="compositionally biased region" description="Pro residues" evidence="6">
    <location>
        <begin position="30"/>
        <end position="45"/>
    </location>
</feature>
<evidence type="ECO:0000256" key="6">
    <source>
        <dbReference type="SAM" id="MobiDB-lite"/>
    </source>
</evidence>
<dbReference type="PANTHER" id="PTHR45973">
    <property type="entry name" value="PROTEIN PHOSPHATASE 1 REGULATORY SUBUNIT SDS22-RELATED"/>
    <property type="match status" value="1"/>
</dbReference>
<dbReference type="SUPFAM" id="SSF52058">
    <property type="entry name" value="L domain-like"/>
    <property type="match status" value="1"/>
</dbReference>
<dbReference type="InterPro" id="IPR003591">
    <property type="entry name" value="Leu-rich_rpt_typical-subtyp"/>
</dbReference>
<dbReference type="OrthoDB" id="266138at2759"/>
<feature type="compositionally biased region" description="Low complexity" evidence="6">
    <location>
        <begin position="188"/>
        <end position="208"/>
    </location>
</feature>
<accession>A0A5C5G5U9</accession>
<dbReference type="Gene3D" id="3.80.10.10">
    <property type="entry name" value="Ribonuclease Inhibitor"/>
    <property type="match status" value="3"/>
</dbReference>
<dbReference type="InterPro" id="IPR001611">
    <property type="entry name" value="Leu-rich_rpt"/>
</dbReference>
<evidence type="ECO:0000256" key="2">
    <source>
        <dbReference type="ARBA" id="ARBA00022614"/>
    </source>
</evidence>
<dbReference type="InterPro" id="IPR025875">
    <property type="entry name" value="Leu-rich_rpt_4"/>
</dbReference>
<evidence type="ECO:0000313" key="8">
    <source>
        <dbReference type="Proteomes" id="UP000311382"/>
    </source>
</evidence>